<feature type="domain" description="DUF2382" evidence="2">
    <location>
        <begin position="185"/>
        <end position="295"/>
    </location>
</feature>
<dbReference type="RefSeq" id="WP_220807881.1">
    <property type="nucleotide sequence ID" value="NZ_BPMK01000007.1"/>
</dbReference>
<dbReference type="Proteomes" id="UP000887222">
    <property type="component" value="Unassembled WGS sequence"/>
</dbReference>
<evidence type="ECO:0000256" key="1">
    <source>
        <dbReference type="SAM" id="MobiDB-lite"/>
    </source>
</evidence>
<dbReference type="EMBL" id="BPMK01000007">
    <property type="protein sequence ID" value="GIZ51709.1"/>
    <property type="molecule type" value="Genomic_DNA"/>
</dbReference>
<name>A0ABQ4Q4P4_9BURK</name>
<gene>
    <name evidence="3" type="ORF">NCCP691_17230</name>
</gene>
<evidence type="ECO:0000259" key="2">
    <source>
        <dbReference type="Pfam" id="PF09557"/>
    </source>
</evidence>
<keyword evidence="4" id="KW-1185">Reference proteome</keyword>
<reference evidence="3 4" key="1">
    <citation type="journal article" date="2022" name="Int. J. Syst. Evol. Microbiol.">
        <title>Noviherbaspirillum aridicola sp. nov., isolated from an arid soil in Pakistan.</title>
        <authorList>
            <person name="Khan I.U."/>
            <person name="Saqib M."/>
            <person name="Amin A."/>
            <person name="Hussain F."/>
            <person name="Li L."/>
            <person name="Liu Y.H."/>
            <person name="Fang B.Z."/>
            <person name="Ahmed I."/>
            <person name="Li W.J."/>
        </authorList>
    </citation>
    <scope>NUCLEOTIDE SEQUENCE [LARGE SCALE GENOMIC DNA]</scope>
    <source>
        <strain evidence="3 4">NCCP-691</strain>
    </source>
</reference>
<accession>A0ABQ4Q4P4</accession>
<dbReference type="InterPro" id="IPR019060">
    <property type="entry name" value="DUF2382"/>
</dbReference>
<dbReference type="PANTHER" id="PTHR38463">
    <property type="entry name" value="STRESS RESPONSE PROTEIN YSNF"/>
    <property type="match status" value="1"/>
</dbReference>
<dbReference type="InterPro" id="IPR052967">
    <property type="entry name" value="Stress_Response_Assoc"/>
</dbReference>
<evidence type="ECO:0000313" key="4">
    <source>
        <dbReference type="Proteomes" id="UP000887222"/>
    </source>
</evidence>
<proteinExistence type="predicted"/>
<protein>
    <recommendedName>
        <fullName evidence="2">DUF2382 domain-containing protein</fullName>
    </recommendedName>
</protein>
<evidence type="ECO:0000313" key="3">
    <source>
        <dbReference type="EMBL" id="GIZ51709.1"/>
    </source>
</evidence>
<comment type="caution">
    <text evidence="3">The sequence shown here is derived from an EMBL/GenBank/DDBJ whole genome shotgun (WGS) entry which is preliminary data.</text>
</comment>
<dbReference type="PANTHER" id="PTHR38463:SF1">
    <property type="entry name" value="STRESS RESPONSE PROTEIN YSNF"/>
    <property type="match status" value="1"/>
</dbReference>
<organism evidence="3 4">
    <name type="scientific">Noviherbaspirillum aridicola</name>
    <dbReference type="NCBI Taxonomy" id="2849687"/>
    <lineage>
        <taxon>Bacteria</taxon>
        <taxon>Pseudomonadati</taxon>
        <taxon>Pseudomonadota</taxon>
        <taxon>Betaproteobacteria</taxon>
        <taxon>Burkholderiales</taxon>
        <taxon>Oxalobacteraceae</taxon>
        <taxon>Noviherbaspirillum</taxon>
    </lineage>
</organism>
<feature type="region of interest" description="Disordered" evidence="1">
    <location>
        <begin position="31"/>
        <end position="52"/>
    </location>
</feature>
<dbReference type="Pfam" id="PF09557">
    <property type="entry name" value="DUF2382"/>
    <property type="match status" value="1"/>
</dbReference>
<sequence>MENTVVGVYDSYAQAQNAMNELLSAGFSRSDVQLSPDTERATGSNSSDAGGGSGIGNFFRSLFGMDDERDTRDVYSEAVRRGSCVLTVNAASDDLLDRATEIMNRYDPVDIDERSSHWRTQGWSGYDDSAPMLSDSEIEKDRTAYGMGRTGTTTSGVGSAAMASGTAGVAGATGTGTGMTNEQRIPIVEEELRVGKREVQRGGVRIYSRIRETPVNESVTLREEHVHVERHPVNQPASEADIAAFKEGSVELRETAEEPVVSKTARVVEEVVVGKEVTQETANINDTVRRTDVEVEQLGASGATRNTDFADTMATSDDSDYRTHWQQAYGSSGGRYEDYDAAYRHGSTMAGSSRFSNYRWEDAEPEMRRSWESSHPESTWDKVKDAVRYGAEKVSGRARH</sequence>